<gene>
    <name evidence="1" type="ORF">M9H77_19982</name>
</gene>
<keyword evidence="2" id="KW-1185">Reference proteome</keyword>
<organism evidence="1 2">
    <name type="scientific">Catharanthus roseus</name>
    <name type="common">Madagascar periwinkle</name>
    <name type="synonym">Vinca rosea</name>
    <dbReference type="NCBI Taxonomy" id="4058"/>
    <lineage>
        <taxon>Eukaryota</taxon>
        <taxon>Viridiplantae</taxon>
        <taxon>Streptophyta</taxon>
        <taxon>Embryophyta</taxon>
        <taxon>Tracheophyta</taxon>
        <taxon>Spermatophyta</taxon>
        <taxon>Magnoliopsida</taxon>
        <taxon>eudicotyledons</taxon>
        <taxon>Gunneridae</taxon>
        <taxon>Pentapetalae</taxon>
        <taxon>asterids</taxon>
        <taxon>lamiids</taxon>
        <taxon>Gentianales</taxon>
        <taxon>Apocynaceae</taxon>
        <taxon>Rauvolfioideae</taxon>
        <taxon>Vinceae</taxon>
        <taxon>Catharanthinae</taxon>
        <taxon>Catharanthus</taxon>
    </lineage>
</organism>
<dbReference type="EMBL" id="CM044705">
    <property type="protein sequence ID" value="KAI5660659.1"/>
    <property type="molecule type" value="Genomic_DNA"/>
</dbReference>
<evidence type="ECO:0000313" key="1">
    <source>
        <dbReference type="EMBL" id="KAI5660659.1"/>
    </source>
</evidence>
<sequence>MAVAAKNYDSYMQDGELGVSILAAYSEVVSPTGLDFDKRRLQWALLSGTSMSCPHISGIARLLKSAHPNWSPAAIRSAIMTSARTRDNTRHSMRDETYKRTDPLAYGAGHIRPNRATDPALVYDLTINDHLNFLCAIGYNQTSIQPFADKTYKCTKSSSVHNFNYPSIAVGSLEAKITVTRRLKNVGNPGTYYARLRQPESVLVSVKINILTFKKIGEEKSFELTLIKNGMANQTSYAFGELLWQDGHHFVRSPIVVGP</sequence>
<evidence type="ECO:0000313" key="2">
    <source>
        <dbReference type="Proteomes" id="UP001060085"/>
    </source>
</evidence>
<reference evidence="2" key="1">
    <citation type="journal article" date="2023" name="Nat. Plants">
        <title>Single-cell RNA sequencing provides a high-resolution roadmap for understanding the multicellular compartmentation of specialized metabolism.</title>
        <authorList>
            <person name="Sun S."/>
            <person name="Shen X."/>
            <person name="Li Y."/>
            <person name="Li Y."/>
            <person name="Wang S."/>
            <person name="Li R."/>
            <person name="Zhang H."/>
            <person name="Shen G."/>
            <person name="Guo B."/>
            <person name="Wei J."/>
            <person name="Xu J."/>
            <person name="St-Pierre B."/>
            <person name="Chen S."/>
            <person name="Sun C."/>
        </authorList>
    </citation>
    <scope>NUCLEOTIDE SEQUENCE [LARGE SCALE GENOMIC DNA]</scope>
</reference>
<accession>A0ACC0AKG6</accession>
<comment type="caution">
    <text evidence="1">The sequence shown here is derived from an EMBL/GenBank/DDBJ whole genome shotgun (WGS) entry which is preliminary data.</text>
</comment>
<proteinExistence type="predicted"/>
<name>A0ACC0AKG6_CATRO</name>
<protein>
    <submittedName>
        <fullName evidence="1">Uncharacterized protein</fullName>
    </submittedName>
</protein>
<dbReference type="Proteomes" id="UP001060085">
    <property type="component" value="Linkage Group LG05"/>
</dbReference>